<dbReference type="Proteomes" id="UP000799291">
    <property type="component" value="Unassembled WGS sequence"/>
</dbReference>
<feature type="region of interest" description="Disordered" evidence="1">
    <location>
        <begin position="1"/>
        <end position="25"/>
    </location>
</feature>
<gene>
    <name evidence="2" type="ORF">K458DRAFT_408444</name>
</gene>
<accession>A0A6G1ILX9</accession>
<keyword evidence="3" id="KW-1185">Reference proteome</keyword>
<sequence>MHNSRAKTRFLAAKHNHQPQQGTAANVGTQRSLVDAMNNLQVNTTLAAAQPTPPPANSFSGFQHPSIQRNTSQSIPPSFIPAHEELNRQFRPLVDIINNKLIRTRMTGDPRAVGKEKILNSNEAIGIATECLARQFSGPFSQHMGVMQVDKWSRADVPPSEYFDIIRESLDRQVLAKQLMPYADTELLDAEPTPSTLVLSNPYAMTPTMLSDFKDVAPLPVNDSLTASNLGHPSLRTRALYQLYAASHHTNTLLQNQHHSHGFTPAQLISTVLDLEHRRLTTALALPSTTKTDREQQRRSYTDAIHELRQGLKVLQTMENWVLGVLKESIEKHATQNTAKESMAHIAAWTAARLESERWKMEMEEMEARGRERRRKNREMVEKRRLARNGEVGDGR</sequence>
<protein>
    <submittedName>
        <fullName evidence="2">Uncharacterized protein</fullName>
    </submittedName>
</protein>
<dbReference type="AlphaFoldDB" id="A0A6G1ILX9"/>
<evidence type="ECO:0000313" key="3">
    <source>
        <dbReference type="Proteomes" id="UP000799291"/>
    </source>
</evidence>
<proteinExistence type="predicted"/>
<organism evidence="2 3">
    <name type="scientific">Lentithecium fluviatile CBS 122367</name>
    <dbReference type="NCBI Taxonomy" id="1168545"/>
    <lineage>
        <taxon>Eukaryota</taxon>
        <taxon>Fungi</taxon>
        <taxon>Dikarya</taxon>
        <taxon>Ascomycota</taxon>
        <taxon>Pezizomycotina</taxon>
        <taxon>Dothideomycetes</taxon>
        <taxon>Pleosporomycetidae</taxon>
        <taxon>Pleosporales</taxon>
        <taxon>Massarineae</taxon>
        <taxon>Lentitheciaceae</taxon>
        <taxon>Lentithecium</taxon>
    </lineage>
</organism>
<feature type="region of interest" description="Disordered" evidence="1">
    <location>
        <begin position="367"/>
        <end position="396"/>
    </location>
</feature>
<feature type="compositionally biased region" description="Basic residues" evidence="1">
    <location>
        <begin position="1"/>
        <end position="17"/>
    </location>
</feature>
<dbReference type="EMBL" id="MU005607">
    <property type="protein sequence ID" value="KAF2678951.1"/>
    <property type="molecule type" value="Genomic_DNA"/>
</dbReference>
<name>A0A6G1ILX9_9PLEO</name>
<reference evidence="2" key="1">
    <citation type="journal article" date="2020" name="Stud. Mycol.">
        <title>101 Dothideomycetes genomes: a test case for predicting lifestyles and emergence of pathogens.</title>
        <authorList>
            <person name="Haridas S."/>
            <person name="Albert R."/>
            <person name="Binder M."/>
            <person name="Bloem J."/>
            <person name="Labutti K."/>
            <person name="Salamov A."/>
            <person name="Andreopoulos B."/>
            <person name="Baker S."/>
            <person name="Barry K."/>
            <person name="Bills G."/>
            <person name="Bluhm B."/>
            <person name="Cannon C."/>
            <person name="Castanera R."/>
            <person name="Culley D."/>
            <person name="Daum C."/>
            <person name="Ezra D."/>
            <person name="Gonzalez J."/>
            <person name="Henrissat B."/>
            <person name="Kuo A."/>
            <person name="Liang C."/>
            <person name="Lipzen A."/>
            <person name="Lutzoni F."/>
            <person name="Magnuson J."/>
            <person name="Mondo S."/>
            <person name="Nolan M."/>
            <person name="Ohm R."/>
            <person name="Pangilinan J."/>
            <person name="Park H.-J."/>
            <person name="Ramirez L."/>
            <person name="Alfaro M."/>
            <person name="Sun H."/>
            <person name="Tritt A."/>
            <person name="Yoshinaga Y."/>
            <person name="Zwiers L.-H."/>
            <person name="Turgeon B."/>
            <person name="Goodwin S."/>
            <person name="Spatafora J."/>
            <person name="Crous P."/>
            <person name="Grigoriev I."/>
        </authorList>
    </citation>
    <scope>NUCLEOTIDE SEQUENCE</scope>
    <source>
        <strain evidence="2">CBS 122367</strain>
    </source>
</reference>
<dbReference type="OrthoDB" id="10584211at2759"/>
<evidence type="ECO:0000313" key="2">
    <source>
        <dbReference type="EMBL" id="KAF2678951.1"/>
    </source>
</evidence>
<evidence type="ECO:0000256" key="1">
    <source>
        <dbReference type="SAM" id="MobiDB-lite"/>
    </source>
</evidence>